<reference evidence="2 3" key="1">
    <citation type="submission" date="2019-09" db="EMBL/GenBank/DDBJ databases">
        <title>Complete genome sequence of Arachidicoccus sp. B3-10 isolated from apple orchard soil.</title>
        <authorList>
            <person name="Kim H.S."/>
            <person name="Han K.-I."/>
            <person name="Suh M.K."/>
            <person name="Lee K.C."/>
            <person name="Eom M.K."/>
            <person name="Kim J.-S."/>
            <person name="Kang S.W."/>
            <person name="Sin Y."/>
            <person name="Lee J.-S."/>
        </authorList>
    </citation>
    <scope>NUCLEOTIDE SEQUENCE [LARGE SCALE GENOMIC DNA]</scope>
    <source>
        <strain evidence="2 3">B3-10</strain>
    </source>
</reference>
<organism evidence="2 3">
    <name type="scientific">Rhizosphaericola mali</name>
    <dbReference type="NCBI Taxonomy" id="2545455"/>
    <lineage>
        <taxon>Bacteria</taxon>
        <taxon>Pseudomonadati</taxon>
        <taxon>Bacteroidota</taxon>
        <taxon>Chitinophagia</taxon>
        <taxon>Chitinophagales</taxon>
        <taxon>Chitinophagaceae</taxon>
        <taxon>Rhizosphaericola</taxon>
    </lineage>
</organism>
<feature type="domain" description="HD" evidence="1">
    <location>
        <begin position="26"/>
        <end position="125"/>
    </location>
</feature>
<dbReference type="AlphaFoldDB" id="A0A5P2GAN3"/>
<evidence type="ECO:0000259" key="1">
    <source>
        <dbReference type="PROSITE" id="PS51831"/>
    </source>
</evidence>
<accession>A0A5P2GAN3</accession>
<name>A0A5P2GAN3_9BACT</name>
<dbReference type="InterPro" id="IPR006674">
    <property type="entry name" value="HD_domain"/>
</dbReference>
<dbReference type="Proteomes" id="UP000292424">
    <property type="component" value="Chromosome"/>
</dbReference>
<dbReference type="SMART" id="SM00471">
    <property type="entry name" value="HDc"/>
    <property type="match status" value="1"/>
</dbReference>
<dbReference type="OrthoDB" id="9797344at2"/>
<dbReference type="PANTHER" id="PTHR33594:SF1">
    <property type="entry name" value="HD_PDEASE DOMAIN-CONTAINING PROTEIN"/>
    <property type="match status" value="1"/>
</dbReference>
<dbReference type="EMBL" id="CP044016">
    <property type="protein sequence ID" value="QES90982.1"/>
    <property type="molecule type" value="Genomic_DNA"/>
</dbReference>
<sequence>MEKELLLEKIETDIKSQFLNESTGHDYYHIARVAYMARQIAQAEHADAFVCTLAAWVHDIGDYKLNGGVDKSEELIRNFLSEYSLGTSLIDRIVTIVSQVSFSKGKHAESLEAKIVQDADRLDAIGTIGIARAFAYGGSVGHSIYNPIDPTQNTSVQHFYDKLLKLKELMHTRTAIAIAEKRQQFLLQFLEQFYKEWNMENECLN</sequence>
<dbReference type="InterPro" id="IPR003607">
    <property type="entry name" value="HD/PDEase_dom"/>
</dbReference>
<dbReference type="Pfam" id="PF01966">
    <property type="entry name" value="HD"/>
    <property type="match status" value="1"/>
</dbReference>
<dbReference type="SUPFAM" id="SSF109604">
    <property type="entry name" value="HD-domain/PDEase-like"/>
    <property type="match status" value="1"/>
</dbReference>
<evidence type="ECO:0000313" key="2">
    <source>
        <dbReference type="EMBL" id="QES90982.1"/>
    </source>
</evidence>
<dbReference type="CDD" id="cd00077">
    <property type="entry name" value="HDc"/>
    <property type="match status" value="1"/>
</dbReference>
<keyword evidence="3" id="KW-1185">Reference proteome</keyword>
<protein>
    <submittedName>
        <fullName evidence="2">HD domain-containing protein</fullName>
    </submittedName>
</protein>
<evidence type="ECO:0000313" key="3">
    <source>
        <dbReference type="Proteomes" id="UP000292424"/>
    </source>
</evidence>
<gene>
    <name evidence="2" type="ORF">E0W69_013895</name>
</gene>
<dbReference type="KEGG" id="arac:E0W69_013895"/>
<dbReference type="PANTHER" id="PTHR33594">
    <property type="entry name" value="SUPERFAMILY HYDROLASE, PUTATIVE (AFU_ORTHOLOGUE AFUA_1G03035)-RELATED"/>
    <property type="match status" value="1"/>
</dbReference>
<dbReference type="Gene3D" id="1.10.3210.50">
    <property type="match status" value="1"/>
</dbReference>
<proteinExistence type="predicted"/>
<dbReference type="PROSITE" id="PS51831">
    <property type="entry name" value="HD"/>
    <property type="match status" value="1"/>
</dbReference>